<feature type="domain" description="WW" evidence="8">
    <location>
        <begin position="4"/>
        <end position="30"/>
    </location>
</feature>
<dbReference type="InterPro" id="IPR001202">
    <property type="entry name" value="WW_dom"/>
</dbReference>
<dbReference type="InterPro" id="IPR019012">
    <property type="entry name" value="RNA_cap_Gua-N2-MeTrfase"/>
</dbReference>
<evidence type="ECO:0000259" key="8">
    <source>
        <dbReference type="PROSITE" id="PS01159"/>
    </source>
</evidence>
<protein>
    <recommendedName>
        <fullName evidence="1">Trimethylguanosine synthase</fullName>
    </recommendedName>
    <alternativeName>
        <fullName evidence="7">Cap-specific guanine-N(2) methyltransferase</fullName>
    </alternativeName>
</protein>
<proteinExistence type="inferred from homology"/>
<accession>C1MLD9</accession>
<dbReference type="Gene3D" id="3.40.50.150">
    <property type="entry name" value="Vaccinia Virus protein VP39"/>
    <property type="match status" value="1"/>
</dbReference>
<comment type="catalytic activity">
    <reaction evidence="4">
        <text>a 5'-end (N(7)-methyl 5'-triphosphoguanosine)-ribonucleoside in snoRNA + S-adenosyl-L-methionine = a 5'-end (N(2),N(7)-dimethyl 5'-triphosphoguanosine)-ribonucleoside in snoRNA + S-adenosyl-L-homocysteine + H(+)</text>
        <dbReference type="Rhea" id="RHEA:78475"/>
        <dbReference type="Rhea" id="RHEA-COMP:19086"/>
        <dbReference type="Rhea" id="RHEA-COMP:19088"/>
        <dbReference type="ChEBI" id="CHEBI:15378"/>
        <dbReference type="ChEBI" id="CHEBI:57856"/>
        <dbReference type="ChEBI" id="CHEBI:59789"/>
        <dbReference type="ChEBI" id="CHEBI:156461"/>
        <dbReference type="ChEBI" id="CHEBI:172880"/>
    </reaction>
    <physiologicalReaction direction="left-to-right" evidence="4">
        <dbReference type="Rhea" id="RHEA:78476"/>
    </physiologicalReaction>
</comment>
<dbReference type="GO" id="GO:0071164">
    <property type="term" value="F:RNA cap trimethylguanosine synthase activity"/>
    <property type="evidence" value="ECO:0007669"/>
    <property type="project" value="TreeGrafter"/>
</dbReference>
<evidence type="ECO:0000313" key="9">
    <source>
        <dbReference type="EMBL" id="EEH59924.1"/>
    </source>
</evidence>
<comment type="catalytic activity">
    <reaction evidence="3">
        <text>a 5'-end (N(2),N(7)-dimethyl 5'-triphosphoguanosine)-ribonucleoside in snoRNA + S-adenosyl-L-methionine = a 5'-end (N(2),N(2),N(7)-trimethyl 5'-triphosphoguanosine)-ribonucleoside in snoRNA + S-adenosyl-L-homocysteine + H(+)</text>
        <dbReference type="Rhea" id="RHEA:78507"/>
        <dbReference type="Rhea" id="RHEA-COMP:19088"/>
        <dbReference type="Rhea" id="RHEA-COMP:19090"/>
        <dbReference type="ChEBI" id="CHEBI:15378"/>
        <dbReference type="ChEBI" id="CHEBI:57856"/>
        <dbReference type="ChEBI" id="CHEBI:59789"/>
        <dbReference type="ChEBI" id="CHEBI:167623"/>
        <dbReference type="ChEBI" id="CHEBI:172880"/>
    </reaction>
    <physiologicalReaction direction="left-to-right" evidence="3">
        <dbReference type="Rhea" id="RHEA:78508"/>
    </physiologicalReaction>
</comment>
<dbReference type="Proteomes" id="UP000001876">
    <property type="component" value="Unassembled WGS sequence"/>
</dbReference>
<keyword evidence="10" id="KW-1185">Reference proteome</keyword>
<reference evidence="9 10" key="1">
    <citation type="journal article" date="2009" name="Science">
        <title>Green evolution and dynamic adaptations revealed by genomes of the marine picoeukaryotes Micromonas.</title>
        <authorList>
            <person name="Worden A.Z."/>
            <person name="Lee J.H."/>
            <person name="Mock T."/>
            <person name="Rouze P."/>
            <person name="Simmons M.P."/>
            <person name="Aerts A.L."/>
            <person name="Allen A.E."/>
            <person name="Cuvelier M.L."/>
            <person name="Derelle E."/>
            <person name="Everett M.V."/>
            <person name="Foulon E."/>
            <person name="Grimwood J."/>
            <person name="Gundlach H."/>
            <person name="Henrissat B."/>
            <person name="Napoli C."/>
            <person name="McDonald S.M."/>
            <person name="Parker M.S."/>
            <person name="Rombauts S."/>
            <person name="Salamov A."/>
            <person name="Von Dassow P."/>
            <person name="Badger J.H."/>
            <person name="Coutinho P.M."/>
            <person name="Demir E."/>
            <person name="Dubchak I."/>
            <person name="Gentemann C."/>
            <person name="Eikrem W."/>
            <person name="Gready J.E."/>
            <person name="John U."/>
            <person name="Lanier W."/>
            <person name="Lindquist E.A."/>
            <person name="Lucas S."/>
            <person name="Mayer K.F."/>
            <person name="Moreau H."/>
            <person name="Not F."/>
            <person name="Otillar R."/>
            <person name="Panaud O."/>
            <person name="Pangilinan J."/>
            <person name="Paulsen I."/>
            <person name="Piegu B."/>
            <person name="Poliakov A."/>
            <person name="Robbens S."/>
            <person name="Schmutz J."/>
            <person name="Toulza E."/>
            <person name="Wyss T."/>
            <person name="Zelensky A."/>
            <person name="Zhou K."/>
            <person name="Armbrust E.V."/>
            <person name="Bhattacharya D."/>
            <person name="Goodenough U.W."/>
            <person name="Van de Peer Y."/>
            <person name="Grigoriev I.V."/>
        </authorList>
    </citation>
    <scope>NUCLEOTIDE SEQUENCE [LARGE SCALE GENOMIC DNA]</scope>
    <source>
        <strain evidence="9 10">CCMP1545</strain>
    </source>
</reference>
<dbReference type="AlphaFoldDB" id="C1MLD9"/>
<organism evidence="10">
    <name type="scientific">Micromonas pusilla (strain CCMP1545)</name>
    <name type="common">Picoplanktonic green alga</name>
    <dbReference type="NCBI Taxonomy" id="564608"/>
    <lineage>
        <taxon>Eukaryota</taxon>
        <taxon>Viridiplantae</taxon>
        <taxon>Chlorophyta</taxon>
        <taxon>Mamiellophyceae</taxon>
        <taxon>Mamiellales</taxon>
        <taxon>Mamiellaceae</taxon>
        <taxon>Micromonas</taxon>
    </lineage>
</organism>
<evidence type="ECO:0000256" key="2">
    <source>
        <dbReference type="ARBA" id="ARBA00025783"/>
    </source>
</evidence>
<dbReference type="KEGG" id="mpp:MICPUCDRAFT_55679"/>
<comment type="catalytic activity">
    <reaction evidence="5">
        <text>a 5'-end (N(2),N(7)-dimethyl 5'-triphosphoguanosine)-ribonucleoside in snRNA + S-adenosyl-L-methionine = a 5'-end (N(2),N(2),N(7)-trimethyl 5'-triphosphoguanosine)-ribonucleoside in snRNA + S-adenosyl-L-homocysteine + H(+)</text>
        <dbReference type="Rhea" id="RHEA:78479"/>
        <dbReference type="Rhea" id="RHEA-COMP:19087"/>
        <dbReference type="Rhea" id="RHEA-COMP:19089"/>
        <dbReference type="ChEBI" id="CHEBI:15378"/>
        <dbReference type="ChEBI" id="CHEBI:57856"/>
        <dbReference type="ChEBI" id="CHEBI:59789"/>
        <dbReference type="ChEBI" id="CHEBI:167623"/>
        <dbReference type="ChEBI" id="CHEBI:172880"/>
    </reaction>
    <physiologicalReaction direction="left-to-right" evidence="5">
        <dbReference type="Rhea" id="RHEA:78480"/>
    </physiologicalReaction>
</comment>
<dbReference type="PANTHER" id="PTHR14741">
    <property type="entry name" value="S-ADENOSYLMETHIONINE-DEPENDENT METHYLTRANSFERASE RELATED"/>
    <property type="match status" value="1"/>
</dbReference>
<dbReference type="RefSeq" id="XP_003056548.1">
    <property type="nucleotide sequence ID" value="XM_003056502.1"/>
</dbReference>
<sequence length="322" mass="36132">MTHWHQAYDFCYLQFYYYCRCTQISTWLPPAEGFAPLTYSDMCLRFSTTCAAMDSCHMHNRVRFSSSCGKYWVQRRRILSLYDFGVNLDPEAPEIIANHQASRCLHSLHRQSSHRLSPASDGSGMADSQSRSKSSTEFVVLDLFCGAGGNTIAFARCAGARVLACDINETRLDMADKVSLIYGVQHSINFVCNDANAFLNCLRLFSREGAGCYDDVENVEKVDMIFLSPPWGGPGYSIVDSFDIRNIHASGIDVIALIKLSFCLTTNIALYLPKNTDLLPFYCSRALFVNQAPCSFEVEKNYLNGKLKAITLYFGELNMLTS</sequence>
<comment type="similarity">
    <text evidence="2">Belongs to the methyltransferase superfamily. Trimethylguanosine synthase family.</text>
</comment>
<dbReference type="SUPFAM" id="SSF53335">
    <property type="entry name" value="S-adenosyl-L-methionine-dependent methyltransferases"/>
    <property type="match status" value="1"/>
</dbReference>
<comment type="catalytic activity">
    <reaction evidence="6">
        <text>a 5'-end (N(7)-methyl 5'-triphosphoguanosine)-ribonucleoside in snRNA + S-adenosyl-L-methionine = a 5'-end (N(2),N(7)-dimethyl 5'-triphosphoguanosine)-ribonucleoside in snRNA + S-adenosyl-L-homocysteine + H(+)</text>
        <dbReference type="Rhea" id="RHEA:78471"/>
        <dbReference type="Rhea" id="RHEA-COMP:19085"/>
        <dbReference type="Rhea" id="RHEA-COMP:19087"/>
        <dbReference type="ChEBI" id="CHEBI:15378"/>
        <dbReference type="ChEBI" id="CHEBI:57856"/>
        <dbReference type="ChEBI" id="CHEBI:59789"/>
        <dbReference type="ChEBI" id="CHEBI:156461"/>
        <dbReference type="ChEBI" id="CHEBI:172880"/>
    </reaction>
    <physiologicalReaction direction="left-to-right" evidence="6">
        <dbReference type="Rhea" id="RHEA:78472"/>
    </physiologicalReaction>
</comment>
<evidence type="ECO:0000256" key="1">
    <source>
        <dbReference type="ARBA" id="ARBA00018517"/>
    </source>
</evidence>
<dbReference type="InterPro" id="IPR029063">
    <property type="entry name" value="SAM-dependent_MTases_sf"/>
</dbReference>
<evidence type="ECO:0000313" key="10">
    <source>
        <dbReference type="Proteomes" id="UP000001876"/>
    </source>
</evidence>
<dbReference type="GO" id="GO:0005634">
    <property type="term" value="C:nucleus"/>
    <property type="evidence" value="ECO:0007669"/>
    <property type="project" value="TreeGrafter"/>
</dbReference>
<dbReference type="STRING" id="564608.C1MLD9"/>
<dbReference type="CDD" id="cd02440">
    <property type="entry name" value="AdoMet_MTases"/>
    <property type="match status" value="1"/>
</dbReference>
<dbReference type="eggNOG" id="KOG2730">
    <property type="taxonomic scope" value="Eukaryota"/>
</dbReference>
<dbReference type="PROSITE" id="PS01159">
    <property type="entry name" value="WW_DOMAIN_1"/>
    <property type="match status" value="1"/>
</dbReference>
<dbReference type="EMBL" id="GG663736">
    <property type="protein sequence ID" value="EEH59924.1"/>
    <property type="molecule type" value="Genomic_DNA"/>
</dbReference>
<dbReference type="Pfam" id="PF09445">
    <property type="entry name" value="Methyltransf_15"/>
    <property type="match status" value="1"/>
</dbReference>
<dbReference type="GeneID" id="9681582"/>
<evidence type="ECO:0000256" key="3">
    <source>
        <dbReference type="ARBA" id="ARBA00047418"/>
    </source>
</evidence>
<dbReference type="OMA" id="CSTEGHY"/>
<evidence type="ECO:0000256" key="7">
    <source>
        <dbReference type="ARBA" id="ARBA00049790"/>
    </source>
</evidence>
<evidence type="ECO:0000256" key="6">
    <source>
        <dbReference type="ARBA" id="ARBA00049075"/>
    </source>
</evidence>
<name>C1MLD9_MICPC</name>
<gene>
    <name evidence="9" type="primary">TGS</name>
    <name evidence="9" type="ORF">MICPUCDRAFT_55679</name>
</gene>
<evidence type="ECO:0000256" key="5">
    <source>
        <dbReference type="ARBA" id="ARBA00048763"/>
    </source>
</evidence>
<evidence type="ECO:0000256" key="4">
    <source>
        <dbReference type="ARBA" id="ARBA00048740"/>
    </source>
</evidence>
<dbReference type="OrthoDB" id="194443at2759"/>
<dbReference type="PANTHER" id="PTHR14741:SF32">
    <property type="entry name" value="TRIMETHYLGUANOSINE SYNTHASE"/>
    <property type="match status" value="1"/>
</dbReference>